<protein>
    <submittedName>
        <fullName evidence="4">Heat shock protein, Hsp20 family</fullName>
    </submittedName>
</protein>
<dbReference type="PROSITE" id="PS01031">
    <property type="entry name" value="SHSP"/>
    <property type="match status" value="1"/>
</dbReference>
<dbReference type="InterPro" id="IPR002068">
    <property type="entry name" value="A-crystallin/Hsp20_dom"/>
</dbReference>
<dbReference type="EMBL" id="CP030759">
    <property type="protein sequence ID" value="AXA35529.1"/>
    <property type="molecule type" value="Genomic_DNA"/>
</dbReference>
<dbReference type="Pfam" id="PF00011">
    <property type="entry name" value="HSP20"/>
    <property type="match status" value="1"/>
</dbReference>
<dbReference type="SUPFAM" id="SSF49764">
    <property type="entry name" value="HSP20-like chaperones"/>
    <property type="match status" value="1"/>
</dbReference>
<evidence type="ECO:0000256" key="1">
    <source>
        <dbReference type="PROSITE-ProRule" id="PRU00285"/>
    </source>
</evidence>
<organism evidence="4 5">
    <name type="scientific">Sumerlaea chitinivorans</name>
    <dbReference type="NCBI Taxonomy" id="2250252"/>
    <lineage>
        <taxon>Bacteria</taxon>
        <taxon>Candidatus Sumerlaeota</taxon>
        <taxon>Candidatus Sumerlaeia</taxon>
        <taxon>Candidatus Sumerlaeales</taxon>
        <taxon>Candidatus Sumerlaeaceae</taxon>
        <taxon>Candidatus Sumerlaea</taxon>
    </lineage>
</organism>
<evidence type="ECO:0000256" key="2">
    <source>
        <dbReference type="RuleBase" id="RU003616"/>
    </source>
</evidence>
<feature type="domain" description="SHSP" evidence="3">
    <location>
        <begin position="39"/>
        <end position="151"/>
    </location>
</feature>
<name>A0A2Z4Y3G4_SUMC1</name>
<keyword evidence="4" id="KW-0346">Stress response</keyword>
<dbReference type="PANTHER" id="PTHR11527">
    <property type="entry name" value="HEAT-SHOCK PROTEIN 20 FAMILY MEMBER"/>
    <property type="match status" value="1"/>
</dbReference>
<evidence type="ECO:0000259" key="3">
    <source>
        <dbReference type="PROSITE" id="PS01031"/>
    </source>
</evidence>
<dbReference type="InterPro" id="IPR031107">
    <property type="entry name" value="Small_HSP"/>
</dbReference>
<evidence type="ECO:0000313" key="4">
    <source>
        <dbReference type="EMBL" id="AXA35529.1"/>
    </source>
</evidence>
<proteinExistence type="inferred from homology"/>
<dbReference type="Proteomes" id="UP000262583">
    <property type="component" value="Chromosome"/>
</dbReference>
<sequence>MTLPVTTRGWNPWRELVELQEEVNRLFSQALSPAGSSALFEGDFVPPVDVLRDNEKFIVRADLPGLKKEDVEISILNNRLFIRGTKKEETDVKQGDYHRRERVFGSFERVIEFPNPVDPEKITATFTDGVLEIHAPIREEAKPRQIAIEVK</sequence>
<dbReference type="Gene3D" id="2.60.40.790">
    <property type="match status" value="1"/>
</dbReference>
<dbReference type="KEGG" id="schv:BRCON_0752"/>
<accession>A0A2Z4Y3G4</accession>
<gene>
    <name evidence="4" type="ORF">BRCON_0752</name>
</gene>
<dbReference type="CDD" id="cd06464">
    <property type="entry name" value="ACD_sHsps-like"/>
    <property type="match status" value="1"/>
</dbReference>
<evidence type="ECO:0000313" key="5">
    <source>
        <dbReference type="Proteomes" id="UP000262583"/>
    </source>
</evidence>
<dbReference type="AlphaFoldDB" id="A0A2Z4Y3G4"/>
<dbReference type="InterPro" id="IPR008978">
    <property type="entry name" value="HSP20-like_chaperone"/>
</dbReference>
<reference evidence="4 5" key="1">
    <citation type="submission" date="2018-05" db="EMBL/GenBank/DDBJ databases">
        <title>A metagenomic window into the 2 km-deep terrestrial subsurface aquifer revealed taxonomically and functionally diverse microbial community comprising novel uncultured bacterial lineages.</title>
        <authorList>
            <person name="Kadnikov V.V."/>
            <person name="Mardanov A.V."/>
            <person name="Beletsky A.V."/>
            <person name="Banks D."/>
            <person name="Pimenov N.V."/>
            <person name="Frank Y.A."/>
            <person name="Karnachuk O.V."/>
            <person name="Ravin N.V."/>
        </authorList>
    </citation>
    <scope>NUCLEOTIDE SEQUENCE [LARGE SCALE GENOMIC DNA]</scope>
    <source>
        <strain evidence="4">BY</strain>
    </source>
</reference>
<comment type="similarity">
    <text evidence="1 2">Belongs to the small heat shock protein (HSP20) family.</text>
</comment>